<reference evidence="1 2" key="1">
    <citation type="submission" date="2023-01" db="EMBL/GenBank/DDBJ databases">
        <authorList>
            <person name="Whitehead M."/>
        </authorList>
    </citation>
    <scope>NUCLEOTIDE SEQUENCE [LARGE SCALE GENOMIC DNA]</scope>
</reference>
<keyword evidence="2" id="KW-1185">Reference proteome</keyword>
<gene>
    <name evidence="1" type="ORF">MEUPH1_LOCUS23525</name>
</gene>
<evidence type="ECO:0000313" key="2">
    <source>
        <dbReference type="Proteomes" id="UP001160148"/>
    </source>
</evidence>
<name>A0AAV0XPF5_9HEMI</name>
<sequence>MNINEEEKDEAQIKDEVREMGRNGITHIPIEKKNLISLKTPSGTISSSEEGINGLYKEEMFNVLARDVGMPEDETFLYSTIY</sequence>
<accession>A0AAV0XPF5</accession>
<dbReference type="Proteomes" id="UP001160148">
    <property type="component" value="Unassembled WGS sequence"/>
</dbReference>
<dbReference type="EMBL" id="CARXXK010000005">
    <property type="protein sequence ID" value="CAI6369266.1"/>
    <property type="molecule type" value="Genomic_DNA"/>
</dbReference>
<evidence type="ECO:0000313" key="1">
    <source>
        <dbReference type="EMBL" id="CAI6369266.1"/>
    </source>
</evidence>
<organism evidence="1 2">
    <name type="scientific">Macrosiphum euphorbiae</name>
    <name type="common">potato aphid</name>
    <dbReference type="NCBI Taxonomy" id="13131"/>
    <lineage>
        <taxon>Eukaryota</taxon>
        <taxon>Metazoa</taxon>
        <taxon>Ecdysozoa</taxon>
        <taxon>Arthropoda</taxon>
        <taxon>Hexapoda</taxon>
        <taxon>Insecta</taxon>
        <taxon>Pterygota</taxon>
        <taxon>Neoptera</taxon>
        <taxon>Paraneoptera</taxon>
        <taxon>Hemiptera</taxon>
        <taxon>Sternorrhyncha</taxon>
        <taxon>Aphidomorpha</taxon>
        <taxon>Aphidoidea</taxon>
        <taxon>Aphididae</taxon>
        <taxon>Macrosiphini</taxon>
        <taxon>Macrosiphum</taxon>
    </lineage>
</organism>
<proteinExistence type="predicted"/>
<protein>
    <submittedName>
        <fullName evidence="1">Uncharacterized protein</fullName>
    </submittedName>
</protein>
<dbReference type="AlphaFoldDB" id="A0AAV0XPF5"/>
<comment type="caution">
    <text evidence="1">The sequence shown here is derived from an EMBL/GenBank/DDBJ whole genome shotgun (WGS) entry which is preliminary data.</text>
</comment>